<comment type="subcellular location">
    <subcellularLocation>
        <location evidence="4">Endoplasmic reticulum membrane</location>
        <topology evidence="4">Peripheral membrane protein</topology>
        <orientation evidence="4">Cytoplasmic side</orientation>
    </subcellularLocation>
</comment>
<comment type="subunit">
    <text evidence="4">Component of the ER membrane protein complex (EMC).</text>
</comment>
<evidence type="ECO:0000256" key="1">
    <source>
        <dbReference type="ARBA" id="ARBA00022737"/>
    </source>
</evidence>
<dbReference type="PANTHER" id="PTHR12760">
    <property type="entry name" value="TETRATRICOPEPTIDE REPEAT PROTEIN"/>
    <property type="match status" value="1"/>
</dbReference>
<evidence type="ECO:0000259" key="5">
    <source>
        <dbReference type="Pfam" id="PF22890"/>
    </source>
</evidence>
<proteinExistence type="inferred from homology"/>
<dbReference type="OMA" id="MSDQEGW"/>
<dbReference type="GO" id="GO:0072546">
    <property type="term" value="C:EMC complex"/>
    <property type="evidence" value="ECO:0007669"/>
    <property type="project" value="UniProtKB-UniRule"/>
</dbReference>
<feature type="domain" description="EMC2 TPR-like" evidence="5">
    <location>
        <begin position="108"/>
        <end position="216"/>
    </location>
</feature>
<dbReference type="AlphaFoldDB" id="A0A388KDS8"/>
<dbReference type="InterPro" id="IPR055217">
    <property type="entry name" value="TPR_EMC2"/>
</dbReference>
<gene>
    <name evidence="6" type="ORF">CBR_g2743</name>
</gene>
<dbReference type="InterPro" id="IPR039856">
    <property type="entry name" value="EMC2-like"/>
</dbReference>
<organism evidence="6 7">
    <name type="scientific">Chara braunii</name>
    <name type="common">Braun's stonewort</name>
    <dbReference type="NCBI Taxonomy" id="69332"/>
    <lineage>
        <taxon>Eukaryota</taxon>
        <taxon>Viridiplantae</taxon>
        <taxon>Streptophyta</taxon>
        <taxon>Charophyceae</taxon>
        <taxon>Charales</taxon>
        <taxon>Characeae</taxon>
        <taxon>Chara</taxon>
    </lineage>
</organism>
<protein>
    <recommendedName>
        <fullName evidence="4">ER membrane protein complex subunit 2</fullName>
    </recommendedName>
</protein>
<evidence type="ECO:0000256" key="2">
    <source>
        <dbReference type="ARBA" id="ARBA00022803"/>
    </source>
</evidence>
<dbReference type="FunFam" id="1.25.40.10:FF:000326">
    <property type="entry name" value="ER membrane protein complex subunit 2"/>
    <property type="match status" value="1"/>
</dbReference>
<name>A0A388KDS8_CHABU</name>
<dbReference type="Proteomes" id="UP000265515">
    <property type="component" value="Unassembled WGS sequence"/>
</dbReference>
<evidence type="ECO:0000313" key="6">
    <source>
        <dbReference type="EMBL" id="GBG68191.1"/>
    </source>
</evidence>
<dbReference type="InterPro" id="IPR019734">
    <property type="entry name" value="TPR_rpt"/>
</dbReference>
<comment type="similarity">
    <text evidence="4">Belongs to the EMC2 family.</text>
</comment>
<reference evidence="6 7" key="1">
    <citation type="journal article" date="2018" name="Cell">
        <title>The Chara Genome: Secondary Complexity and Implications for Plant Terrestrialization.</title>
        <authorList>
            <person name="Nishiyama T."/>
            <person name="Sakayama H."/>
            <person name="Vries J.D."/>
            <person name="Buschmann H."/>
            <person name="Saint-Marcoux D."/>
            <person name="Ullrich K.K."/>
            <person name="Haas F.B."/>
            <person name="Vanderstraeten L."/>
            <person name="Becker D."/>
            <person name="Lang D."/>
            <person name="Vosolsobe S."/>
            <person name="Rombauts S."/>
            <person name="Wilhelmsson P.K.I."/>
            <person name="Janitza P."/>
            <person name="Kern R."/>
            <person name="Heyl A."/>
            <person name="Rumpler F."/>
            <person name="Villalobos L.I.A.C."/>
            <person name="Clay J.M."/>
            <person name="Skokan R."/>
            <person name="Toyoda A."/>
            <person name="Suzuki Y."/>
            <person name="Kagoshima H."/>
            <person name="Schijlen E."/>
            <person name="Tajeshwar N."/>
            <person name="Catarino B."/>
            <person name="Hetherington A.J."/>
            <person name="Saltykova A."/>
            <person name="Bonnot C."/>
            <person name="Breuninger H."/>
            <person name="Symeonidi A."/>
            <person name="Radhakrishnan G.V."/>
            <person name="Van Nieuwerburgh F."/>
            <person name="Deforce D."/>
            <person name="Chang C."/>
            <person name="Karol K.G."/>
            <person name="Hedrich R."/>
            <person name="Ulvskov P."/>
            <person name="Glockner G."/>
            <person name="Delwiche C.F."/>
            <person name="Petrasek J."/>
            <person name="Van de Peer Y."/>
            <person name="Friml J."/>
            <person name="Beilby M."/>
            <person name="Dolan L."/>
            <person name="Kohara Y."/>
            <person name="Sugano S."/>
            <person name="Fujiyama A."/>
            <person name="Delaux P.-M."/>
            <person name="Quint M."/>
            <person name="TheiBen G."/>
            <person name="Hagemann M."/>
            <person name="Harholt J."/>
            <person name="Dunand C."/>
            <person name="Zachgo S."/>
            <person name="Langdale J."/>
            <person name="Maumus F."/>
            <person name="Straeten D.V.D."/>
            <person name="Gould S.B."/>
            <person name="Rensing S.A."/>
        </authorList>
    </citation>
    <scope>NUCLEOTIDE SEQUENCE [LARGE SCALE GENOMIC DNA]</scope>
    <source>
        <strain evidence="6 7">S276</strain>
    </source>
</reference>
<keyword evidence="4" id="KW-0256">Endoplasmic reticulum</keyword>
<keyword evidence="1" id="KW-0677">Repeat</keyword>
<evidence type="ECO:0000256" key="3">
    <source>
        <dbReference type="PROSITE-ProRule" id="PRU00339"/>
    </source>
</evidence>
<comment type="caution">
    <text evidence="6">The sequence shown here is derived from an EMBL/GenBank/DDBJ whole genome shotgun (WGS) entry which is preliminary data.</text>
</comment>
<keyword evidence="2 3" id="KW-0802">TPR repeat</keyword>
<dbReference type="OrthoDB" id="124397at2759"/>
<dbReference type="Pfam" id="PF22890">
    <property type="entry name" value="TPR_EMC2"/>
    <property type="match status" value="1"/>
</dbReference>
<dbReference type="PROSITE" id="PS50005">
    <property type="entry name" value="TPR"/>
    <property type="match status" value="1"/>
</dbReference>
<dbReference type="EMBL" id="BFEA01000097">
    <property type="protein sequence ID" value="GBG68191.1"/>
    <property type="molecule type" value="Genomic_DNA"/>
</dbReference>
<dbReference type="Gene3D" id="1.25.40.10">
    <property type="entry name" value="Tetratricopeptide repeat domain"/>
    <property type="match status" value="1"/>
</dbReference>
<evidence type="ECO:0000256" key="4">
    <source>
        <dbReference type="RuleBase" id="RU367091"/>
    </source>
</evidence>
<keyword evidence="7" id="KW-1185">Reference proteome</keyword>
<dbReference type="SUPFAM" id="SSF48452">
    <property type="entry name" value="TPR-like"/>
    <property type="match status" value="1"/>
</dbReference>
<accession>A0A388KDS8</accession>
<evidence type="ECO:0000313" key="7">
    <source>
        <dbReference type="Proteomes" id="UP000265515"/>
    </source>
</evidence>
<dbReference type="InterPro" id="IPR011990">
    <property type="entry name" value="TPR-like_helical_dom_sf"/>
</dbReference>
<feature type="repeat" description="TPR" evidence="3">
    <location>
        <begin position="173"/>
        <end position="206"/>
    </location>
</feature>
<sequence>MVGLSVLKEVETLERQLVPLVGKKGGDFSTRHKYLQLVRKHRLRRSELVLRYGLEMLNNGKDRSRLGDDLWNVYEQVGVAALDCGDLDACKACYMELAKRFPVSVRVRRLEGLICEAKGFWSKADRLYDELMELAPGNQQLYKRKISIMKAQGNLAEAVEMLNTYLFLFMGDMEAWRELADVYTTLQMYKQAAFCFEELVLSDPQNPLFHLGYADLLYTMGGVENYRTAKSYYCAVVELTKGKNVRALYGICLCAVAISSSKGGRPKEIGEAFSLASGVLAKEYKALCPAKESLVTSVFRKQADSFSG</sequence>
<dbReference type="Gramene" id="GBG68191">
    <property type="protein sequence ID" value="GBG68191"/>
    <property type="gene ID" value="CBR_g2743"/>
</dbReference>
<dbReference type="STRING" id="69332.A0A388KDS8"/>
<comment type="function">
    <text evidence="4">Part of the endoplasmic reticulum membrane protein complex (EMC) that enables the energy-independent insertion into endoplasmic reticulum membranes of newly synthesized membrane proteins.</text>
</comment>
<keyword evidence="4" id="KW-0472">Membrane</keyword>